<dbReference type="RefSeq" id="WP_194855702.1">
    <property type="nucleotide sequence ID" value="NZ_ARXR01000008.1"/>
</dbReference>
<name>A0ABS0AFA2_9GAMM</name>
<dbReference type="Pfam" id="PF13469">
    <property type="entry name" value="Sulfotransfer_3"/>
    <property type="match status" value="1"/>
</dbReference>
<reference evidence="1 2" key="1">
    <citation type="submission" date="2012-09" db="EMBL/GenBank/DDBJ databases">
        <title>Genome Sequence of alkane-degrading Bacterium Alcanivorax venustensis ISO4.</title>
        <authorList>
            <person name="Lai Q."/>
            <person name="Shao Z."/>
        </authorList>
    </citation>
    <scope>NUCLEOTIDE SEQUENCE [LARGE SCALE GENOMIC DNA]</scope>
    <source>
        <strain evidence="1 2">ISO4</strain>
    </source>
</reference>
<dbReference type="EMBL" id="ARXR01000008">
    <property type="protein sequence ID" value="MBF5052814.1"/>
    <property type="molecule type" value="Genomic_DNA"/>
</dbReference>
<accession>A0ABS0AFA2</accession>
<gene>
    <name evidence="1" type="ORF">ISO4_01416</name>
</gene>
<dbReference type="SUPFAM" id="SSF52540">
    <property type="entry name" value="P-loop containing nucleoside triphosphate hydrolases"/>
    <property type="match status" value="1"/>
</dbReference>
<proteinExistence type="predicted"/>
<dbReference type="Proteomes" id="UP000644441">
    <property type="component" value="Unassembled WGS sequence"/>
</dbReference>
<sequence length="324" mass="36405">MSESSSNAKIIYIVAHGHSGTTLLDTLIGNMPGAVSTGEVERIAQWAVSDDPDKVCTCGAPITECELWGSCCDRLRSNAGEETLTRRSFWARFPVHLGDHGKRFYVGFLLPLLLLLGSSRLLGLFRRYAPVSAALRATDNSWHLFRALQSVSGARIIVDSSKSPLRMKALYLTRRALGQRQPLYVIHMVRDGRAIVSSYQRRIPRSVAHYANEWRRRLLYRTAMLFTVSGQDRLTLKYEDLASSPLVTLQAICTFIGEPESLAGEAFENAGAVKHNVSGNPARLDRDALAQVRLDERWRQELSTEDLSVFRRRAGLLNRWLGYR</sequence>
<organism evidence="1 2">
    <name type="scientific">Alloalcanivorax venustensis ISO4</name>
    <dbReference type="NCBI Taxonomy" id="1177184"/>
    <lineage>
        <taxon>Bacteria</taxon>
        <taxon>Pseudomonadati</taxon>
        <taxon>Pseudomonadota</taxon>
        <taxon>Gammaproteobacteria</taxon>
        <taxon>Oceanospirillales</taxon>
        <taxon>Alcanivoracaceae</taxon>
        <taxon>Alloalcanivorax</taxon>
    </lineage>
</organism>
<evidence type="ECO:0000313" key="1">
    <source>
        <dbReference type="EMBL" id="MBF5052814.1"/>
    </source>
</evidence>
<dbReference type="Gene3D" id="3.40.50.300">
    <property type="entry name" value="P-loop containing nucleotide triphosphate hydrolases"/>
    <property type="match status" value="1"/>
</dbReference>
<comment type="caution">
    <text evidence="1">The sequence shown here is derived from an EMBL/GenBank/DDBJ whole genome shotgun (WGS) entry which is preliminary data.</text>
</comment>
<keyword evidence="2" id="KW-1185">Reference proteome</keyword>
<evidence type="ECO:0000313" key="2">
    <source>
        <dbReference type="Proteomes" id="UP000644441"/>
    </source>
</evidence>
<protein>
    <submittedName>
        <fullName evidence="1">Sulfotransferase-like protein</fullName>
    </submittedName>
</protein>
<dbReference type="InterPro" id="IPR027417">
    <property type="entry name" value="P-loop_NTPase"/>
</dbReference>